<evidence type="ECO:0000256" key="1">
    <source>
        <dbReference type="SAM" id="MobiDB-lite"/>
    </source>
</evidence>
<sequence>MLKSLLVVALLSIPVLGYAEEPPAQKGDYHAATGDVKLDVSLGHLNTRADADLNGFISELSMIFDVPMGKIKHLIFDYKFTPADAYMALSVQNASGRSFHDVAHTYKDNRARGWRYAARELGIKPGSKIFHAFTEESDSVGHSHKDRGKNKQAPSQKTQL</sequence>
<name>A0A3B0XXH1_9ZZZZ</name>
<accession>A0A3B0XXH1</accession>
<dbReference type="AlphaFoldDB" id="A0A3B0XXH1"/>
<feature type="region of interest" description="Disordered" evidence="1">
    <location>
        <begin position="136"/>
        <end position="160"/>
    </location>
</feature>
<reference evidence="2" key="1">
    <citation type="submission" date="2018-06" db="EMBL/GenBank/DDBJ databases">
        <authorList>
            <person name="Zhirakovskaya E."/>
        </authorList>
    </citation>
    <scope>NUCLEOTIDE SEQUENCE</scope>
</reference>
<gene>
    <name evidence="2" type="ORF">MNBD_GAMMA10-2145</name>
</gene>
<dbReference type="EMBL" id="UOFJ01000424">
    <property type="protein sequence ID" value="VAW69410.1"/>
    <property type="molecule type" value="Genomic_DNA"/>
</dbReference>
<proteinExistence type="predicted"/>
<protein>
    <submittedName>
        <fullName evidence="2">Uncharacterized protein</fullName>
    </submittedName>
</protein>
<organism evidence="2">
    <name type="scientific">hydrothermal vent metagenome</name>
    <dbReference type="NCBI Taxonomy" id="652676"/>
    <lineage>
        <taxon>unclassified sequences</taxon>
        <taxon>metagenomes</taxon>
        <taxon>ecological metagenomes</taxon>
    </lineage>
</organism>
<evidence type="ECO:0000313" key="2">
    <source>
        <dbReference type="EMBL" id="VAW69410.1"/>
    </source>
</evidence>